<evidence type="ECO:0000256" key="1">
    <source>
        <dbReference type="SAM" id="Coils"/>
    </source>
</evidence>
<evidence type="ECO:0000313" key="3">
    <source>
        <dbReference type="Proteomes" id="UP001305779"/>
    </source>
</evidence>
<sequence length="74" mass="8452">MAYIQTKEGRELLLEARIPYKRRDLEKARSEVASLRIQLKIAEDEANELAEEVKVLEDDILIVLAEKVAVKASE</sequence>
<keyword evidence="1" id="KW-0175">Coiled coil</keyword>
<reference evidence="2 3" key="1">
    <citation type="journal article" date="2023" name="G3 (Bethesda)">
        <title>A chromosome-level genome assembly of Zasmidium syzygii isolated from banana leaves.</title>
        <authorList>
            <person name="van Westerhoven A.C."/>
            <person name="Mehrabi R."/>
            <person name="Talebi R."/>
            <person name="Steentjes M.B.F."/>
            <person name="Corcolon B."/>
            <person name="Chong P.A."/>
            <person name="Kema G.H.J."/>
            <person name="Seidl M.F."/>
        </authorList>
    </citation>
    <scope>NUCLEOTIDE SEQUENCE [LARGE SCALE GENOMIC DNA]</scope>
    <source>
        <strain evidence="2 3">P124</strain>
    </source>
</reference>
<protein>
    <recommendedName>
        <fullName evidence="4">Tubulin-specific chaperone A</fullName>
    </recommendedName>
</protein>
<gene>
    <name evidence="2" type="ORF">PRZ48_011163</name>
</gene>
<evidence type="ECO:0008006" key="4">
    <source>
        <dbReference type="Google" id="ProtNLM"/>
    </source>
</evidence>
<dbReference type="Proteomes" id="UP001305779">
    <property type="component" value="Unassembled WGS sequence"/>
</dbReference>
<name>A0ABR0EB50_ZASCE</name>
<dbReference type="EMBL" id="JAXOVC010000008">
    <property type="protein sequence ID" value="KAK4498505.1"/>
    <property type="molecule type" value="Genomic_DNA"/>
</dbReference>
<evidence type="ECO:0000313" key="2">
    <source>
        <dbReference type="EMBL" id="KAK4498505.1"/>
    </source>
</evidence>
<feature type="coiled-coil region" evidence="1">
    <location>
        <begin position="25"/>
        <end position="66"/>
    </location>
</feature>
<organism evidence="2 3">
    <name type="scientific">Zasmidium cellare</name>
    <name type="common">Wine cellar mold</name>
    <name type="synonym">Racodium cellare</name>
    <dbReference type="NCBI Taxonomy" id="395010"/>
    <lineage>
        <taxon>Eukaryota</taxon>
        <taxon>Fungi</taxon>
        <taxon>Dikarya</taxon>
        <taxon>Ascomycota</taxon>
        <taxon>Pezizomycotina</taxon>
        <taxon>Dothideomycetes</taxon>
        <taxon>Dothideomycetidae</taxon>
        <taxon>Mycosphaerellales</taxon>
        <taxon>Mycosphaerellaceae</taxon>
        <taxon>Zasmidium</taxon>
    </lineage>
</organism>
<proteinExistence type="predicted"/>
<keyword evidence="3" id="KW-1185">Reference proteome</keyword>
<comment type="caution">
    <text evidence="2">The sequence shown here is derived from an EMBL/GenBank/DDBJ whole genome shotgun (WGS) entry which is preliminary data.</text>
</comment>
<accession>A0ABR0EB50</accession>